<evidence type="ECO:0000313" key="2">
    <source>
        <dbReference type="Proteomes" id="UP001149821"/>
    </source>
</evidence>
<proteinExistence type="predicted"/>
<dbReference type="Proteomes" id="UP001149821">
    <property type="component" value="Unassembled WGS sequence"/>
</dbReference>
<gene>
    <name evidence="1" type="ORF">LRP49_03415</name>
</gene>
<comment type="caution">
    <text evidence="1">The sequence shown here is derived from an EMBL/GenBank/DDBJ whole genome shotgun (WGS) entry which is preliminary data.</text>
</comment>
<accession>A0ABT5QGY0</accession>
<keyword evidence="2" id="KW-1185">Reference proteome</keyword>
<sequence length="644" mass="73025">MPSSLPLFLAGPILRRTTKNEICLWAITSEPLLADFTVFHPDDDEPFFSQPFKDAHQLELGNQCYAVLAEFKAEGAVPVDVPCSYDILSGDKSLIEDLEQFLYPGEKRPTFTISSKATNIAHGSCRHPHHHCEDALAALDRKYAELDVSQRADMLIMSGDQIYADDVCGPLMYAIRQSIALLGLHDQAFDGEVINHCSDLATHNTPLYSRASILPKTQVNHGFIKRFFKAAPEPVFSSRTVDNHLISFNEFVVMYMLVWSPALWQVLALPSALELDLTDAKLRTRWDAESEGLKRFCATLPHVRRLMAHIPTYMIFDDHDITDDFNLTVGWEKGISSSTLAQAVINNGMLGYFLCQGWGNDPAAFDDKFMDIVGRFVSHPDLENFSHVSQLLQHFEQWHYTVPTTPKVVVIDTRTRRWRSESSDNKPSGLMDWESLMDFQQDVFNNEGVVVVSPAPMFGVKFIETLQRIVTFFGHPLATDSENWMAHPGSANALLNIFKHPKTPKNFVILSGDVHYSFAYDIRLRFRKGSPRIWQITCSGFRNQFPEPFLSVFEWFDRKLFWPESPLNVFTRRKRMRIERRRPDNGSKQYLVNASAVGEVRLNLDGSPAAIGLLTGHGEQVTFLPIENTPHTQEETSLGSLPQD</sequence>
<dbReference type="PANTHER" id="PTHR37031">
    <property type="entry name" value="METALLOPHOSPHATASE BINDING DOMAIN PROTEIN"/>
    <property type="match status" value="1"/>
</dbReference>
<dbReference type="SUPFAM" id="SSF56300">
    <property type="entry name" value="Metallo-dependent phosphatases"/>
    <property type="match status" value="1"/>
</dbReference>
<dbReference type="RefSeq" id="WP_274140235.1">
    <property type="nucleotide sequence ID" value="NZ_JAJUBB010000002.1"/>
</dbReference>
<organism evidence="1 2">
    <name type="scientific">Enterovibrio qingdaonensis</name>
    <dbReference type="NCBI Taxonomy" id="2899818"/>
    <lineage>
        <taxon>Bacteria</taxon>
        <taxon>Pseudomonadati</taxon>
        <taxon>Pseudomonadota</taxon>
        <taxon>Gammaproteobacteria</taxon>
        <taxon>Vibrionales</taxon>
        <taxon>Vibrionaceae</taxon>
        <taxon>Enterovibrio</taxon>
    </lineage>
</organism>
<dbReference type="InterPro" id="IPR029052">
    <property type="entry name" value="Metallo-depent_PP-like"/>
</dbReference>
<evidence type="ECO:0000313" key="1">
    <source>
        <dbReference type="EMBL" id="MDD1780242.1"/>
    </source>
</evidence>
<dbReference type="EMBL" id="JAJUBB010000002">
    <property type="protein sequence ID" value="MDD1780242.1"/>
    <property type="molecule type" value="Genomic_DNA"/>
</dbReference>
<dbReference type="CDD" id="cd07389">
    <property type="entry name" value="MPP_PhoD"/>
    <property type="match status" value="1"/>
</dbReference>
<dbReference type="InterPro" id="IPR018946">
    <property type="entry name" value="PhoD-like_MPP"/>
</dbReference>
<name>A0ABT5QGY0_9GAMM</name>
<protein>
    <submittedName>
        <fullName evidence="1">Alkaline phosphatase family protein</fullName>
    </submittedName>
</protein>
<dbReference type="Gene3D" id="3.60.21.70">
    <property type="entry name" value="PhoD-like phosphatase"/>
    <property type="match status" value="1"/>
</dbReference>
<reference evidence="1" key="1">
    <citation type="submission" date="2021-12" db="EMBL/GenBank/DDBJ databases">
        <title>Enterovibrio ZSDZ35 sp. nov. and Enterovibrio ZSDZ42 sp. nov., isolated from coastal seawater in Qingdao.</title>
        <authorList>
            <person name="Zhang P."/>
        </authorList>
    </citation>
    <scope>NUCLEOTIDE SEQUENCE</scope>
    <source>
        <strain evidence="1">ZSDZ35</strain>
    </source>
</reference>
<dbReference type="InterPro" id="IPR038607">
    <property type="entry name" value="PhoD-like_sf"/>
</dbReference>
<dbReference type="PANTHER" id="PTHR37031:SF2">
    <property type="entry name" value="PHOD-LIKE PHOSPHATASE METALLOPHOSPHATASE DOMAIN-CONTAINING PROTEIN"/>
    <property type="match status" value="1"/>
</dbReference>